<keyword evidence="11" id="KW-1185">Reference proteome</keyword>
<dbReference type="Proteomes" id="UP001217044">
    <property type="component" value="Chromosome"/>
</dbReference>
<proteinExistence type="predicted"/>
<keyword evidence="3" id="KW-0488">Methylation</keyword>
<dbReference type="NCBIfam" id="TIGR02532">
    <property type="entry name" value="IV_pilin_GFxxxE"/>
    <property type="match status" value="1"/>
</dbReference>
<evidence type="ECO:0000256" key="9">
    <source>
        <dbReference type="SAM" id="Phobius"/>
    </source>
</evidence>
<dbReference type="PROSITE" id="PS00409">
    <property type="entry name" value="PROKAR_NTER_METHYL"/>
    <property type="match status" value="1"/>
</dbReference>
<evidence type="ECO:0000256" key="3">
    <source>
        <dbReference type="ARBA" id="ARBA00022481"/>
    </source>
</evidence>
<evidence type="ECO:0000256" key="8">
    <source>
        <dbReference type="ARBA" id="ARBA00023237"/>
    </source>
</evidence>
<keyword evidence="4 9" id="KW-0812">Transmembrane</keyword>
<feature type="transmembrane region" description="Helical" evidence="9">
    <location>
        <begin position="6"/>
        <end position="28"/>
    </location>
</feature>
<keyword evidence="5" id="KW-0574">Periplasm</keyword>
<dbReference type="PANTHER" id="PTHR30093">
    <property type="entry name" value="GENERAL SECRETION PATHWAY PROTEIN G"/>
    <property type="match status" value="1"/>
</dbReference>
<evidence type="ECO:0000256" key="2">
    <source>
        <dbReference type="ARBA" id="ARBA00004418"/>
    </source>
</evidence>
<dbReference type="Pfam" id="PF07963">
    <property type="entry name" value="N_methyl"/>
    <property type="match status" value="1"/>
</dbReference>
<evidence type="ECO:0000256" key="4">
    <source>
        <dbReference type="ARBA" id="ARBA00022692"/>
    </source>
</evidence>
<dbReference type="PANTHER" id="PTHR30093:SF44">
    <property type="entry name" value="TYPE II SECRETION SYSTEM CORE PROTEIN G"/>
    <property type="match status" value="1"/>
</dbReference>
<evidence type="ECO:0000313" key="10">
    <source>
        <dbReference type="EMBL" id="WDA60003.1"/>
    </source>
</evidence>
<evidence type="ECO:0000256" key="5">
    <source>
        <dbReference type="ARBA" id="ARBA00022764"/>
    </source>
</evidence>
<dbReference type="InterPro" id="IPR012902">
    <property type="entry name" value="N_methyl_site"/>
</dbReference>
<reference evidence="10 11" key="1">
    <citation type="submission" date="2022-12" db="EMBL/GenBank/DDBJ databases">
        <title>Genome Sequence of Deinococcus aquaticus Type Strain PB314.</title>
        <authorList>
            <person name="Albert C."/>
            <person name="Hill J."/>
            <person name="Boren L."/>
            <person name="Scholz-Ng S."/>
            <person name="Fatema N."/>
            <person name="Grosso R."/>
            <person name="Soboslay E."/>
            <person name="Tuohy J."/>
        </authorList>
    </citation>
    <scope>NUCLEOTIDE SEQUENCE [LARGE SCALE GENOMIC DNA]</scope>
    <source>
        <strain evidence="10 11">PB-314</strain>
    </source>
</reference>
<accession>A0ABY7V474</accession>
<gene>
    <name evidence="10" type="ORF">M8445_07345</name>
</gene>
<dbReference type="SUPFAM" id="SSF54523">
    <property type="entry name" value="Pili subunits"/>
    <property type="match status" value="1"/>
</dbReference>
<keyword evidence="7 9" id="KW-0472">Membrane</keyword>
<dbReference type="Gene3D" id="3.30.700.10">
    <property type="entry name" value="Glycoprotein, Type 4 Pilin"/>
    <property type="match status" value="1"/>
</dbReference>
<comment type="subcellular location">
    <subcellularLocation>
        <location evidence="1">Cell outer membrane</location>
        <topology evidence="1">Single-pass membrane protein</topology>
    </subcellularLocation>
    <subcellularLocation>
        <location evidence="2">Periplasm</location>
    </subcellularLocation>
</comment>
<name>A0ABY7V474_9DEIO</name>
<dbReference type="InterPro" id="IPR045584">
    <property type="entry name" value="Pilin-like"/>
</dbReference>
<dbReference type="RefSeq" id="WP_273990723.1">
    <property type="nucleotide sequence ID" value="NZ_BAABQT010000032.1"/>
</dbReference>
<keyword evidence="8" id="KW-0998">Cell outer membrane</keyword>
<protein>
    <submittedName>
        <fullName evidence="10">Type II secretion system protein</fullName>
    </submittedName>
</protein>
<evidence type="ECO:0000256" key="6">
    <source>
        <dbReference type="ARBA" id="ARBA00022989"/>
    </source>
</evidence>
<evidence type="ECO:0000256" key="1">
    <source>
        <dbReference type="ARBA" id="ARBA00004203"/>
    </source>
</evidence>
<organism evidence="10 11">
    <name type="scientific">Deinococcus aquaticus</name>
    <dbReference type="NCBI Taxonomy" id="328692"/>
    <lineage>
        <taxon>Bacteria</taxon>
        <taxon>Thermotogati</taxon>
        <taxon>Deinococcota</taxon>
        <taxon>Deinococci</taxon>
        <taxon>Deinococcales</taxon>
        <taxon>Deinococcaceae</taxon>
        <taxon>Deinococcus</taxon>
    </lineage>
</organism>
<evidence type="ECO:0000313" key="11">
    <source>
        <dbReference type="Proteomes" id="UP001217044"/>
    </source>
</evidence>
<evidence type="ECO:0000256" key="7">
    <source>
        <dbReference type="ARBA" id="ARBA00023136"/>
    </source>
</evidence>
<sequence length="120" mass="12592">MTNQQAGFTLIELLIVIAIIGVLAAVLVPNALAARNKGHDGVAGSYGKHMLGYATSWLTNDPSNKTADLPADCADALYVQEGASVQWPQSVVTCEVLQVGADGYAVKVKSLSGHEFTFSN</sequence>
<dbReference type="EMBL" id="CP115165">
    <property type="protein sequence ID" value="WDA60003.1"/>
    <property type="molecule type" value="Genomic_DNA"/>
</dbReference>
<keyword evidence="6 9" id="KW-1133">Transmembrane helix</keyword>